<dbReference type="InterPro" id="IPR036259">
    <property type="entry name" value="MFS_trans_sf"/>
</dbReference>
<feature type="transmembrane region" description="Helical" evidence="2">
    <location>
        <begin position="107"/>
        <end position="127"/>
    </location>
</feature>
<proteinExistence type="predicted"/>
<dbReference type="SUPFAM" id="SSF103473">
    <property type="entry name" value="MFS general substrate transporter"/>
    <property type="match status" value="1"/>
</dbReference>
<keyword evidence="4" id="KW-1185">Reference proteome</keyword>
<dbReference type="EMBL" id="JARKHS020001096">
    <property type="protein sequence ID" value="KAK8788163.1"/>
    <property type="molecule type" value="Genomic_DNA"/>
</dbReference>
<reference evidence="3 4" key="1">
    <citation type="journal article" date="2023" name="Arcadia Sci">
        <title>De novo assembly of a long-read Amblyomma americanum tick genome.</title>
        <authorList>
            <person name="Chou S."/>
            <person name="Poskanzer K.E."/>
            <person name="Rollins M."/>
            <person name="Thuy-Boun P.S."/>
        </authorList>
    </citation>
    <scope>NUCLEOTIDE SEQUENCE [LARGE SCALE GENOMIC DNA]</scope>
    <source>
        <strain evidence="3">F_SG_1</strain>
        <tissue evidence="3">Salivary glands</tissue>
    </source>
</reference>
<evidence type="ECO:0008006" key="5">
    <source>
        <dbReference type="Google" id="ProtNLM"/>
    </source>
</evidence>
<evidence type="ECO:0000313" key="4">
    <source>
        <dbReference type="Proteomes" id="UP001321473"/>
    </source>
</evidence>
<sequence length="144" mass="16000">MWRETSTPEVYWEKSTMRPDTQSSHRSSRSEAKETLLLDEYWGVPVTMASAAFFICMPVSCLGLVFVLSMEKFGISREEASWPESAFSMCGHIAGFLVYVAQGYVKTSNIILLSTIVAFLGVVLSAFTPNITWMTTTLGVIHGE</sequence>
<evidence type="ECO:0000313" key="3">
    <source>
        <dbReference type="EMBL" id="KAK8788163.1"/>
    </source>
</evidence>
<comment type="caution">
    <text evidence="3">The sequence shown here is derived from an EMBL/GenBank/DDBJ whole genome shotgun (WGS) entry which is preliminary data.</text>
</comment>
<keyword evidence="2" id="KW-0812">Transmembrane</keyword>
<dbReference type="AlphaFoldDB" id="A0AAQ4FN36"/>
<keyword evidence="2" id="KW-1133">Transmembrane helix</keyword>
<dbReference type="Proteomes" id="UP001321473">
    <property type="component" value="Unassembled WGS sequence"/>
</dbReference>
<evidence type="ECO:0000256" key="1">
    <source>
        <dbReference type="SAM" id="MobiDB-lite"/>
    </source>
</evidence>
<gene>
    <name evidence="3" type="ORF">V5799_022061</name>
</gene>
<evidence type="ECO:0000256" key="2">
    <source>
        <dbReference type="SAM" id="Phobius"/>
    </source>
</evidence>
<feature type="transmembrane region" description="Helical" evidence="2">
    <location>
        <begin position="46"/>
        <end position="68"/>
    </location>
</feature>
<accession>A0AAQ4FN36</accession>
<organism evidence="3 4">
    <name type="scientific">Amblyomma americanum</name>
    <name type="common">Lone star tick</name>
    <dbReference type="NCBI Taxonomy" id="6943"/>
    <lineage>
        <taxon>Eukaryota</taxon>
        <taxon>Metazoa</taxon>
        <taxon>Ecdysozoa</taxon>
        <taxon>Arthropoda</taxon>
        <taxon>Chelicerata</taxon>
        <taxon>Arachnida</taxon>
        <taxon>Acari</taxon>
        <taxon>Parasitiformes</taxon>
        <taxon>Ixodida</taxon>
        <taxon>Ixodoidea</taxon>
        <taxon>Ixodidae</taxon>
        <taxon>Amblyomminae</taxon>
        <taxon>Amblyomma</taxon>
    </lineage>
</organism>
<keyword evidence="2" id="KW-0472">Membrane</keyword>
<protein>
    <recommendedName>
        <fullName evidence="5">Monocarboxylate transporter</fullName>
    </recommendedName>
</protein>
<name>A0AAQ4FN36_AMBAM</name>
<feature type="region of interest" description="Disordered" evidence="1">
    <location>
        <begin position="1"/>
        <end position="29"/>
    </location>
</feature>